<sequence length="311" mass="34556">MSAGVNLPDYRERDERVRCLTYTPVRRLTGLPHPVFAAYWRDVHGPLCARLPGLGYYVQYHFSRGVSANLWPVPAGVRRMDVVLDGAVEIGFAGTEEQARFEAASPVLFEDEHNVFEHTVAYDLPDGSRTLVDRVADPIPNGADPLHRLHLHLNGGAADDFRSWVRDWAQGLAAAPAVRKLRLHQPTPYDNAHPAPPAPMVDHQVSNERRDIAVVEIGFDSPLAAREFFASTDFQDTVPAQAEKLRSIGVFPVTGVYTYIRDGVMTAAGLRGSRSAQLIRHLGAVNQIQDDVTRRFLPGGPNRPTNRHHRD</sequence>
<name>A0A927N3T1_9ACTN</name>
<reference evidence="1" key="1">
    <citation type="submission" date="2020-10" db="EMBL/GenBank/DDBJ databases">
        <title>Sequencing the genomes of 1000 actinobacteria strains.</title>
        <authorList>
            <person name="Klenk H.-P."/>
        </authorList>
    </citation>
    <scope>NUCLEOTIDE SEQUENCE</scope>
    <source>
        <strain evidence="1">DSM 45354</strain>
    </source>
</reference>
<evidence type="ECO:0000313" key="1">
    <source>
        <dbReference type="EMBL" id="MBE1608427.1"/>
    </source>
</evidence>
<protein>
    <recommendedName>
        <fullName evidence="3">EthD domain-containing protein</fullName>
    </recommendedName>
</protein>
<comment type="caution">
    <text evidence="1">The sequence shown here is derived from an EMBL/GenBank/DDBJ whole genome shotgun (WGS) entry which is preliminary data.</text>
</comment>
<dbReference type="SUPFAM" id="SSF54909">
    <property type="entry name" value="Dimeric alpha+beta barrel"/>
    <property type="match status" value="1"/>
</dbReference>
<dbReference type="InterPro" id="IPR011008">
    <property type="entry name" value="Dimeric_a/b-barrel"/>
</dbReference>
<evidence type="ECO:0000313" key="2">
    <source>
        <dbReference type="Proteomes" id="UP000638648"/>
    </source>
</evidence>
<organism evidence="1 2">
    <name type="scientific">Actinopolymorpha pittospori</name>
    <dbReference type="NCBI Taxonomy" id="648752"/>
    <lineage>
        <taxon>Bacteria</taxon>
        <taxon>Bacillati</taxon>
        <taxon>Actinomycetota</taxon>
        <taxon>Actinomycetes</taxon>
        <taxon>Propionibacteriales</taxon>
        <taxon>Actinopolymorphaceae</taxon>
        <taxon>Actinopolymorpha</taxon>
    </lineage>
</organism>
<dbReference type="EMBL" id="JADBEM010000001">
    <property type="protein sequence ID" value="MBE1608427.1"/>
    <property type="molecule type" value="Genomic_DNA"/>
</dbReference>
<gene>
    <name evidence="1" type="ORF">HEB94_005275</name>
</gene>
<dbReference type="Proteomes" id="UP000638648">
    <property type="component" value="Unassembled WGS sequence"/>
</dbReference>
<dbReference type="Gene3D" id="3.30.70.100">
    <property type="match status" value="1"/>
</dbReference>
<dbReference type="RefSeq" id="WP_192752202.1">
    <property type="nucleotide sequence ID" value="NZ_BAABJL010000134.1"/>
</dbReference>
<dbReference type="AlphaFoldDB" id="A0A927N3T1"/>
<accession>A0A927N3T1</accession>
<keyword evidence="2" id="KW-1185">Reference proteome</keyword>
<proteinExistence type="predicted"/>
<evidence type="ECO:0008006" key="3">
    <source>
        <dbReference type="Google" id="ProtNLM"/>
    </source>
</evidence>